<evidence type="ECO:0000256" key="5">
    <source>
        <dbReference type="ARBA" id="ARBA00023237"/>
    </source>
</evidence>
<comment type="subcellular location">
    <subcellularLocation>
        <location evidence="1">Cell outer membrane</location>
    </subcellularLocation>
</comment>
<evidence type="ECO:0000313" key="8">
    <source>
        <dbReference type="EMBL" id="AUP77917.1"/>
    </source>
</evidence>
<dbReference type="KEGG" id="fek:C1H87_03995"/>
<proteinExistence type="inferred from homology"/>
<evidence type="ECO:0000256" key="3">
    <source>
        <dbReference type="ARBA" id="ARBA00022729"/>
    </source>
</evidence>
<dbReference type="InterPro" id="IPR011990">
    <property type="entry name" value="TPR-like_helical_dom_sf"/>
</dbReference>
<dbReference type="SUPFAM" id="SSF48452">
    <property type="entry name" value="TPR-like"/>
    <property type="match status" value="1"/>
</dbReference>
<feature type="domain" description="SusD-like N-terminal" evidence="7">
    <location>
        <begin position="22"/>
        <end position="203"/>
    </location>
</feature>
<evidence type="ECO:0000256" key="4">
    <source>
        <dbReference type="ARBA" id="ARBA00023136"/>
    </source>
</evidence>
<sequence>MKIVLKTIFVTIIALQMLSCDEYLDVTPDNIATLDNVFNRRNTAEQYLFTCYSYIPSHASVNDNPGFLGADEMWSVPSSSNGNFQIAKGNQGVVEPYTNLWKRMYQGIRICNIFLENIETVPDLTSAEKNRWVSEVKFLKAYYHYTLLRMYGPIVLVKENLLVSDDVETVKVPRSPIDECFDYIIELLDESYKDLPDRIENEVSELGRITKAISISLKAQILVSVASPLFNGNSDYGGFRNKDGTPLFNSVYDEAKWQIAADACKAAIEYCESVGHRLYLYEPRFSQYDLSPTTLTKLSIRNSLTEKWNPEIIWANTNSYVIDLQGKATPRGLDPNLGDNGETRGDMAPPLKIVEKFYSANGVPINEDITYDYEGRFDLETPTAEHKYNLKEGYTTAKLNFNREPRYYASLGFDGGIWYGQGRYDDESDDLLFVSSKMGQPASMIVLHAFSTTGYWPKKFVHFQSIVNPGNTYTTENYPFPVIRLNDLYLLYAEALNEARGPSTEVYEYLDRVRTRAGIPNVERAWSDFSKNPGKVRSKDGLREIIHQERTIELAFEGYRFWDLRRWKTAVNELNKPITGWDLDQEEALGYYREKLIYKQTFIPRDYFWPIEEKAILSNSNLVQNPGW</sequence>
<keyword evidence="4" id="KW-0472">Membrane</keyword>
<dbReference type="Pfam" id="PF14322">
    <property type="entry name" value="SusD-like_3"/>
    <property type="match status" value="1"/>
</dbReference>
<evidence type="ECO:0000259" key="6">
    <source>
        <dbReference type="Pfam" id="PF07980"/>
    </source>
</evidence>
<dbReference type="Gene3D" id="1.25.40.390">
    <property type="match status" value="1"/>
</dbReference>
<dbReference type="InterPro" id="IPR033985">
    <property type="entry name" value="SusD-like_N"/>
</dbReference>
<comment type="similarity">
    <text evidence="2">Belongs to the SusD family.</text>
</comment>
<protein>
    <submittedName>
        <fullName evidence="8">RagB/SusD family nutrient uptake outer membrane protein</fullName>
    </submittedName>
</protein>
<keyword evidence="9" id="KW-1185">Reference proteome</keyword>
<feature type="domain" description="RagB/SusD" evidence="6">
    <location>
        <begin position="310"/>
        <end position="628"/>
    </location>
</feature>
<dbReference type="EMBL" id="CP025791">
    <property type="protein sequence ID" value="AUP77917.1"/>
    <property type="molecule type" value="Genomic_DNA"/>
</dbReference>
<dbReference type="RefSeq" id="WP_102754576.1">
    <property type="nucleotide sequence ID" value="NZ_CP025791.1"/>
</dbReference>
<evidence type="ECO:0000256" key="1">
    <source>
        <dbReference type="ARBA" id="ARBA00004442"/>
    </source>
</evidence>
<evidence type="ECO:0000256" key="2">
    <source>
        <dbReference type="ARBA" id="ARBA00006275"/>
    </source>
</evidence>
<dbReference type="AlphaFoldDB" id="A0A2K9PMV5"/>
<gene>
    <name evidence="8" type="ORF">C1H87_03995</name>
</gene>
<organism evidence="8 9">
    <name type="scientific">Flavivirga eckloniae</name>
    <dbReference type="NCBI Taxonomy" id="1803846"/>
    <lineage>
        <taxon>Bacteria</taxon>
        <taxon>Pseudomonadati</taxon>
        <taxon>Bacteroidota</taxon>
        <taxon>Flavobacteriia</taxon>
        <taxon>Flavobacteriales</taxon>
        <taxon>Flavobacteriaceae</taxon>
        <taxon>Flavivirga</taxon>
    </lineage>
</organism>
<keyword evidence="3" id="KW-0732">Signal</keyword>
<dbReference type="GO" id="GO:0009279">
    <property type="term" value="C:cell outer membrane"/>
    <property type="evidence" value="ECO:0007669"/>
    <property type="project" value="UniProtKB-SubCell"/>
</dbReference>
<dbReference type="Proteomes" id="UP000235826">
    <property type="component" value="Chromosome"/>
</dbReference>
<reference evidence="8 9" key="1">
    <citation type="submission" date="2018-01" db="EMBL/GenBank/DDBJ databases">
        <title>Complete genome sequence of Flavivirga eckloniae ECD14 isolated from seaweed Ecklonia cava.</title>
        <authorList>
            <person name="Lee J.H."/>
            <person name="Baik K.S."/>
            <person name="Seong C.N."/>
        </authorList>
    </citation>
    <scope>NUCLEOTIDE SEQUENCE [LARGE SCALE GENOMIC DNA]</scope>
    <source>
        <strain evidence="8 9">ECD14</strain>
    </source>
</reference>
<accession>A0A2K9PMV5</accession>
<dbReference type="OrthoDB" id="5694214at2"/>
<evidence type="ECO:0000259" key="7">
    <source>
        <dbReference type="Pfam" id="PF14322"/>
    </source>
</evidence>
<keyword evidence="5" id="KW-0998">Cell outer membrane</keyword>
<evidence type="ECO:0000313" key="9">
    <source>
        <dbReference type="Proteomes" id="UP000235826"/>
    </source>
</evidence>
<dbReference type="Pfam" id="PF07980">
    <property type="entry name" value="SusD_RagB"/>
    <property type="match status" value="1"/>
</dbReference>
<name>A0A2K9PMV5_9FLAO</name>
<dbReference type="InterPro" id="IPR012944">
    <property type="entry name" value="SusD_RagB_dom"/>
</dbReference>